<keyword evidence="6 7" id="KW-0472">Membrane</keyword>
<evidence type="ECO:0000256" key="4">
    <source>
        <dbReference type="ARBA" id="ARBA00022692"/>
    </source>
</evidence>
<dbReference type="InterPro" id="IPR036259">
    <property type="entry name" value="MFS_trans_sf"/>
</dbReference>
<dbReference type="InterPro" id="IPR051788">
    <property type="entry name" value="MFS_Transporter"/>
</dbReference>
<dbReference type="RefSeq" id="WP_091350616.1">
    <property type="nucleotide sequence ID" value="NZ_FMAQ01000017.1"/>
</dbReference>
<dbReference type="SUPFAM" id="SSF103473">
    <property type="entry name" value="MFS general substrate transporter"/>
    <property type="match status" value="1"/>
</dbReference>
<dbReference type="GO" id="GO:0012505">
    <property type="term" value="C:endomembrane system"/>
    <property type="evidence" value="ECO:0007669"/>
    <property type="project" value="UniProtKB-SubCell"/>
</dbReference>
<evidence type="ECO:0000259" key="8">
    <source>
        <dbReference type="PROSITE" id="PS50850"/>
    </source>
</evidence>
<dbReference type="OrthoDB" id="7066727at2"/>
<feature type="transmembrane region" description="Helical" evidence="7">
    <location>
        <begin position="44"/>
        <end position="64"/>
    </location>
</feature>
<evidence type="ECO:0000256" key="6">
    <source>
        <dbReference type="ARBA" id="ARBA00023136"/>
    </source>
</evidence>
<dbReference type="GO" id="GO:0016020">
    <property type="term" value="C:membrane"/>
    <property type="evidence" value="ECO:0007669"/>
    <property type="project" value="InterPro"/>
</dbReference>
<dbReference type="PANTHER" id="PTHR23514">
    <property type="entry name" value="BYPASS OF STOP CODON PROTEIN 6"/>
    <property type="match status" value="1"/>
</dbReference>
<evidence type="ECO:0000256" key="5">
    <source>
        <dbReference type="ARBA" id="ARBA00022989"/>
    </source>
</evidence>
<dbReference type="PROSITE" id="PS50850">
    <property type="entry name" value="MFS"/>
    <property type="match status" value="1"/>
</dbReference>
<evidence type="ECO:0000313" key="10">
    <source>
        <dbReference type="Proteomes" id="UP000199670"/>
    </source>
</evidence>
<name>A0A1C4DGU8_9GAMM</name>
<evidence type="ECO:0000256" key="2">
    <source>
        <dbReference type="ARBA" id="ARBA00008335"/>
    </source>
</evidence>
<evidence type="ECO:0000313" key="9">
    <source>
        <dbReference type="EMBL" id="SCC30531.1"/>
    </source>
</evidence>
<accession>A0A1C4DGU8</accession>
<dbReference type="PROSITE" id="PS00216">
    <property type="entry name" value="SUGAR_TRANSPORT_1"/>
    <property type="match status" value="1"/>
</dbReference>
<keyword evidence="5 7" id="KW-1133">Transmembrane helix</keyword>
<dbReference type="Gene3D" id="1.20.1250.20">
    <property type="entry name" value="MFS general substrate transporter like domains"/>
    <property type="match status" value="2"/>
</dbReference>
<dbReference type="PANTHER" id="PTHR23514:SF3">
    <property type="entry name" value="BYPASS OF STOP CODON PROTEIN 6"/>
    <property type="match status" value="1"/>
</dbReference>
<evidence type="ECO:0000256" key="1">
    <source>
        <dbReference type="ARBA" id="ARBA00004127"/>
    </source>
</evidence>
<keyword evidence="4 7" id="KW-0812">Transmembrane</keyword>
<dbReference type="Pfam" id="PF07690">
    <property type="entry name" value="MFS_1"/>
    <property type="match status" value="1"/>
</dbReference>
<sequence>MENRKINSYGIVGSIYANYIIQSIALIVIMQFSQALSKQLNTDIVGLGYVASGIGIGKIFLMFVGGVLSDKFGRKLFIYLGMICYAIFFVGIIFCTNIHIAFCLAIAVGAGNSFLDTGSMPALTECFPGAASSASVLIKAFISIGTLVLPFIVTFFDTNKIWYGWAFLGFTAYLIINSLLLLPQQFPHKDTTIKGCEGSVNYFTGNPRFEFEGILLIVMGFTTTATFVIILQWLPTIAIKGVNMSDIDANQLISYYSTASIISVFVTAFVVKRFLKPIFCIIILPALSALVLIVFYFNISPVMCVIAAIGVGFTAAGGVLQLTLVVMQQLFPTRKGLAVGCMYTFSGLSFVVIPRIVPKLAMINVSYAILIDFFIAVSSVLLGSIVFYRFKKVIDLTKI</sequence>
<protein>
    <submittedName>
        <fullName evidence="9">Sugar phosphate permease</fullName>
    </submittedName>
</protein>
<dbReference type="GO" id="GO:0022857">
    <property type="term" value="F:transmembrane transporter activity"/>
    <property type="evidence" value="ECO:0007669"/>
    <property type="project" value="InterPro"/>
</dbReference>
<evidence type="ECO:0000256" key="3">
    <source>
        <dbReference type="ARBA" id="ARBA00022448"/>
    </source>
</evidence>
<feature type="transmembrane region" description="Helical" evidence="7">
    <location>
        <begin position="213"/>
        <end position="233"/>
    </location>
</feature>
<gene>
    <name evidence="9" type="ORF">GA0061081_11718</name>
</gene>
<dbReference type="InterPro" id="IPR011701">
    <property type="entry name" value="MFS"/>
</dbReference>
<keyword evidence="10" id="KW-1185">Reference proteome</keyword>
<comment type="subcellular location">
    <subcellularLocation>
        <location evidence="1">Endomembrane system</location>
        <topology evidence="1">Multi-pass membrane protein</topology>
    </subcellularLocation>
</comment>
<dbReference type="EMBL" id="FMAQ01000017">
    <property type="protein sequence ID" value="SCC30531.1"/>
    <property type="molecule type" value="Genomic_DNA"/>
</dbReference>
<feature type="transmembrane region" description="Helical" evidence="7">
    <location>
        <begin position="162"/>
        <end position="182"/>
    </location>
</feature>
<feature type="transmembrane region" description="Helical" evidence="7">
    <location>
        <begin position="253"/>
        <end position="271"/>
    </location>
</feature>
<dbReference type="InterPro" id="IPR020846">
    <property type="entry name" value="MFS_dom"/>
</dbReference>
<keyword evidence="3" id="KW-0813">Transport</keyword>
<dbReference type="AlphaFoldDB" id="A0A1C4DGU8"/>
<dbReference type="InterPro" id="IPR005829">
    <property type="entry name" value="Sugar_transporter_CS"/>
</dbReference>
<reference evidence="10" key="1">
    <citation type="submission" date="2016-08" db="EMBL/GenBank/DDBJ databases">
        <authorList>
            <person name="Varghese N."/>
            <person name="Submissions Spin"/>
        </authorList>
    </citation>
    <scope>NUCLEOTIDE SEQUENCE [LARGE SCALE GENOMIC DNA]</scope>
    <source>
        <strain evidence="10">R-53248</strain>
    </source>
</reference>
<feature type="transmembrane region" description="Helical" evidence="7">
    <location>
        <begin position="12"/>
        <end position="32"/>
    </location>
</feature>
<dbReference type="STRING" id="1798182.GA0061081_11718"/>
<feature type="domain" description="Major facilitator superfamily (MFS) profile" evidence="8">
    <location>
        <begin position="11"/>
        <end position="395"/>
    </location>
</feature>
<feature type="transmembrane region" description="Helical" evidence="7">
    <location>
        <begin position="305"/>
        <end position="325"/>
    </location>
</feature>
<proteinExistence type="inferred from homology"/>
<feature type="transmembrane region" description="Helical" evidence="7">
    <location>
        <begin position="76"/>
        <end position="93"/>
    </location>
</feature>
<feature type="transmembrane region" description="Helical" evidence="7">
    <location>
        <begin position="337"/>
        <end position="357"/>
    </location>
</feature>
<feature type="transmembrane region" description="Helical" evidence="7">
    <location>
        <begin position="99"/>
        <end position="115"/>
    </location>
</feature>
<dbReference type="Proteomes" id="UP000199670">
    <property type="component" value="Unassembled WGS sequence"/>
</dbReference>
<comment type="similarity">
    <text evidence="2">Belongs to the major facilitator superfamily.</text>
</comment>
<feature type="transmembrane region" description="Helical" evidence="7">
    <location>
        <begin position="278"/>
        <end position="299"/>
    </location>
</feature>
<feature type="transmembrane region" description="Helical" evidence="7">
    <location>
        <begin position="136"/>
        <end position="156"/>
    </location>
</feature>
<evidence type="ECO:0000256" key="7">
    <source>
        <dbReference type="SAM" id="Phobius"/>
    </source>
</evidence>
<organism evidence="9 10">
    <name type="scientific">Gilliamella bombicola</name>
    <dbReference type="NCBI Taxonomy" id="1798182"/>
    <lineage>
        <taxon>Bacteria</taxon>
        <taxon>Pseudomonadati</taxon>
        <taxon>Pseudomonadota</taxon>
        <taxon>Gammaproteobacteria</taxon>
        <taxon>Orbales</taxon>
        <taxon>Orbaceae</taxon>
        <taxon>Gilliamella</taxon>
    </lineage>
</organism>
<feature type="transmembrane region" description="Helical" evidence="7">
    <location>
        <begin position="369"/>
        <end position="390"/>
    </location>
</feature>